<evidence type="ECO:0008006" key="10">
    <source>
        <dbReference type="Google" id="ProtNLM"/>
    </source>
</evidence>
<evidence type="ECO:0000313" key="9">
    <source>
        <dbReference type="Proteomes" id="UP001620626"/>
    </source>
</evidence>
<dbReference type="InterPro" id="IPR019136">
    <property type="entry name" value="TF_IIIC_su-5_HTH"/>
</dbReference>
<evidence type="ECO:0000256" key="5">
    <source>
        <dbReference type="SAM" id="MobiDB-lite"/>
    </source>
</evidence>
<dbReference type="Pfam" id="PF09734">
    <property type="entry name" value="Tau95"/>
    <property type="match status" value="1"/>
</dbReference>
<comment type="caution">
    <text evidence="8">The sequence shown here is derived from an EMBL/GenBank/DDBJ whole genome shotgun (WGS) entry which is preliminary data.</text>
</comment>
<accession>A0ABD2KP22</accession>
<feature type="domain" description="Transcription factor IIIC subunit 5 HTH" evidence="6">
    <location>
        <begin position="219"/>
        <end position="365"/>
    </location>
</feature>
<protein>
    <recommendedName>
        <fullName evidence="10">General transcription factor 3C polypeptide 5</fullName>
    </recommendedName>
</protein>
<gene>
    <name evidence="8" type="ORF">niasHT_022357</name>
</gene>
<dbReference type="Pfam" id="PF17682">
    <property type="entry name" value="Tau95_N"/>
    <property type="match status" value="1"/>
</dbReference>
<keyword evidence="3" id="KW-0804">Transcription</keyword>
<dbReference type="PANTHER" id="PTHR13230:SF5">
    <property type="entry name" value="GENERAL TRANSCRIPTION FACTOR 3C POLYPEPTIDE 5"/>
    <property type="match status" value="1"/>
</dbReference>
<feature type="compositionally biased region" description="Acidic residues" evidence="5">
    <location>
        <begin position="512"/>
        <end position="531"/>
    </location>
</feature>
<evidence type="ECO:0000256" key="3">
    <source>
        <dbReference type="ARBA" id="ARBA00023163"/>
    </source>
</evidence>
<dbReference type="InterPro" id="IPR042536">
    <property type="entry name" value="TFIIIC_tauA_Sfc1"/>
</dbReference>
<feature type="region of interest" description="Disordered" evidence="5">
    <location>
        <begin position="463"/>
        <end position="497"/>
    </location>
</feature>
<evidence type="ECO:0000259" key="7">
    <source>
        <dbReference type="Pfam" id="PF17682"/>
    </source>
</evidence>
<sequence length="540" mass="60910">MSSHPSEFPSSSSAPSVHNQQAAEFVLIEYPGVIKNVQAALDTLGGLRAISNAHFNNSQLELQFQPQNPFNSALTGERRSQAAVFSGQANLVLRIRRRKRRQTAGGVIGDIKLGTASGGGAEGNQMEIRCIGMVSTVYSFRNICDFQYLPLSNTTERCAEWGGESVHFDLLPRIIPTDFPSALDWWDEQQQRTLAEEVASTSGERERKKGALATEVANFLPPYQFSRYNTPSKFILRDDVERWVKKPTEIGHGKSLRIERKALTITVNANDPFPEAPSEKAVHDVNLRCKNPEMHQMLVELFAERPLWSRIAISYRTRLTENALKVVLAKYAFYIGSGPWGRLWCRFGYDPRKDPWARCYQSIMVSFKHNQYIPERPRLKASSTPSVGTQQTGQFFDYLYRSKMLPSLRQMWYCVCDVQLPIAQKICRKDFLETLKECDPANGWLPAGRIDAIRSAIKKDVEKSSARMGDDEFDEDVGGPMGAGGGAAEDESVVLGDEDREDMMLLDELAMEEEETEEDETVDTGEEDELMLFEGAKKYR</sequence>
<evidence type="ECO:0000259" key="6">
    <source>
        <dbReference type="Pfam" id="PF09734"/>
    </source>
</evidence>
<dbReference type="EMBL" id="JBICBT010000704">
    <property type="protein sequence ID" value="KAL3104646.1"/>
    <property type="molecule type" value="Genomic_DNA"/>
</dbReference>
<keyword evidence="9" id="KW-1185">Reference proteome</keyword>
<comment type="subcellular location">
    <subcellularLocation>
        <location evidence="1">Nucleus</location>
    </subcellularLocation>
</comment>
<evidence type="ECO:0000313" key="8">
    <source>
        <dbReference type="EMBL" id="KAL3104646.1"/>
    </source>
</evidence>
<dbReference type="Gene3D" id="3.30.200.160">
    <property type="entry name" value="TFIIIC, subcomplex tauA, subunit Sfc1, barrel domain"/>
    <property type="match status" value="1"/>
</dbReference>
<evidence type="ECO:0000256" key="1">
    <source>
        <dbReference type="ARBA" id="ARBA00004123"/>
    </source>
</evidence>
<dbReference type="AlphaFoldDB" id="A0ABD2KP22"/>
<keyword evidence="2" id="KW-0238">DNA-binding</keyword>
<dbReference type="InterPro" id="IPR041499">
    <property type="entry name" value="Tfc1/Sfc1_N"/>
</dbReference>
<name>A0ABD2KP22_9BILA</name>
<feature type="compositionally biased region" description="Acidic residues" evidence="5">
    <location>
        <begin position="488"/>
        <end position="497"/>
    </location>
</feature>
<evidence type="ECO:0000256" key="4">
    <source>
        <dbReference type="ARBA" id="ARBA00023242"/>
    </source>
</evidence>
<feature type="domain" description="Transcription factor IIIC subunit Tfc1/Sfc1 triple barrel" evidence="7">
    <location>
        <begin position="26"/>
        <end position="149"/>
    </location>
</feature>
<dbReference type="GO" id="GO:0003677">
    <property type="term" value="F:DNA binding"/>
    <property type="evidence" value="ECO:0007669"/>
    <property type="project" value="UniProtKB-KW"/>
</dbReference>
<reference evidence="8 9" key="1">
    <citation type="submission" date="2024-10" db="EMBL/GenBank/DDBJ databases">
        <authorList>
            <person name="Kim D."/>
        </authorList>
    </citation>
    <scope>NUCLEOTIDE SEQUENCE [LARGE SCALE GENOMIC DNA]</scope>
    <source>
        <strain evidence="8">BH-2024</strain>
    </source>
</reference>
<proteinExistence type="predicted"/>
<dbReference type="InterPro" id="IPR040454">
    <property type="entry name" value="TF_IIIC_Tfc1/Sfc1"/>
</dbReference>
<keyword evidence="4" id="KW-0539">Nucleus</keyword>
<feature type="region of interest" description="Disordered" evidence="5">
    <location>
        <begin position="512"/>
        <end position="540"/>
    </location>
</feature>
<dbReference type="PANTHER" id="PTHR13230">
    <property type="entry name" value="GENERAL TRANSCRIPTION FACTOR IIIC, POLYPEPTIDE 5"/>
    <property type="match status" value="1"/>
</dbReference>
<dbReference type="Proteomes" id="UP001620626">
    <property type="component" value="Unassembled WGS sequence"/>
</dbReference>
<organism evidence="8 9">
    <name type="scientific">Heterodera trifolii</name>
    <dbReference type="NCBI Taxonomy" id="157864"/>
    <lineage>
        <taxon>Eukaryota</taxon>
        <taxon>Metazoa</taxon>
        <taxon>Ecdysozoa</taxon>
        <taxon>Nematoda</taxon>
        <taxon>Chromadorea</taxon>
        <taxon>Rhabditida</taxon>
        <taxon>Tylenchina</taxon>
        <taxon>Tylenchomorpha</taxon>
        <taxon>Tylenchoidea</taxon>
        <taxon>Heteroderidae</taxon>
        <taxon>Heteroderinae</taxon>
        <taxon>Heterodera</taxon>
    </lineage>
</organism>
<evidence type="ECO:0000256" key="2">
    <source>
        <dbReference type="ARBA" id="ARBA00023125"/>
    </source>
</evidence>
<dbReference type="GO" id="GO:0005634">
    <property type="term" value="C:nucleus"/>
    <property type="evidence" value="ECO:0007669"/>
    <property type="project" value="UniProtKB-SubCell"/>
</dbReference>